<feature type="domain" description="Autotransporter" evidence="2">
    <location>
        <begin position="661"/>
        <end position="937"/>
    </location>
</feature>
<feature type="signal peptide" evidence="1">
    <location>
        <begin position="1"/>
        <end position="23"/>
    </location>
</feature>
<evidence type="ECO:0000313" key="4">
    <source>
        <dbReference type="Proteomes" id="UP000273143"/>
    </source>
</evidence>
<accession>A0A3S9XFG8</accession>
<dbReference type="Gene3D" id="2.40.128.130">
    <property type="entry name" value="Autotransporter beta-domain"/>
    <property type="match status" value="1"/>
</dbReference>
<evidence type="ECO:0000313" key="3">
    <source>
        <dbReference type="EMBL" id="AZS51173.1"/>
    </source>
</evidence>
<evidence type="ECO:0000256" key="1">
    <source>
        <dbReference type="SAM" id="SignalP"/>
    </source>
</evidence>
<sequence length="937" mass="98711">MIFRRALVSILVTTIGHSYTAVAAEKTDNLADNGSSWLKENNGINKIIIGENGNGNSLINNGILIPQDSIGKNITENNVINIKDTTGLNIDTVYGGYCQGQNQSCSANNTAVVVDNGTNINSILGASSTSSTQTDTSNTSNTLTYTNKAVGSAYLNSGSATNDMYGTQTSTDTTAVLNANGGSIFAVTNGTSYTNEATGNAHLNSGSVNGSMYGAHTSANATASLNVHSNNTYSATNNANYTNEVTGNAYLNGGSVGDSIYGAYVESTSASNASTENYSKATATNSANFTNKITGNVYLNGGSVGSSAYGAYSSSNASTNAFMNVSFNEPATTKNTSTFNNQISGNLFLTGTTVNGNIYGAASNDSSTVIAKANMSNTQDPKVTNNATITSNVKGNIAVDGGTINGNIYGAHSSVTATTTTFNNANHTTTFNITNQGNVSLSGNVNVNSNAEIWGGYLDNNTLATTPVYYEIFKGNTFTMSSSPITVSKIGNFENYNFNLNNNNKTAIANNQALVTVTDTMQNDNTVENDGTVGGKTTANKSTVSIAGISGTGIVKKGDTITLIDSSGASSFNGGDNTGDIGGLFNTQTGDTTKNIKVGLVGKADVSYTVDTANNKILATVDDISVSKDDVTASVKPLAEGRLAALQNTTRGADLLLDVMGKNKAVGTFTPIFVIDGGLYKYNSGSHIRTRDYRTMLGTRYQFTDNFYAGIAFEYGRSNYDTYNKFNSVNVNGNGHTYNYGASIFGKYTYNLNIGELYTDAVFRFGRTRTEFKSHDIITGSGSSAKYKSDANYVGGLVGTGFIYSLNNTSSFDTSAHYFYDQLRSDSVVIDGDKVNFKRATSSRAQLKEQYNYKLNNLATLYFGGMYEYEFDSKAHANTAGISIDAPSVKGSTGALELGVKATPFVKNKDLTVNMGVKGYVGKRKGGALSLSVNYDF</sequence>
<protein>
    <recommendedName>
        <fullName evidence="2">Autotransporter domain-containing protein</fullName>
    </recommendedName>
</protein>
<organism evidence="3 4">
    <name type="scientific">Entomomonas moraniae</name>
    <dbReference type="NCBI Taxonomy" id="2213226"/>
    <lineage>
        <taxon>Bacteria</taxon>
        <taxon>Pseudomonadati</taxon>
        <taxon>Pseudomonadota</taxon>
        <taxon>Gammaproteobacteria</taxon>
        <taxon>Pseudomonadales</taxon>
        <taxon>Pseudomonadaceae</taxon>
        <taxon>Entomomonas</taxon>
    </lineage>
</organism>
<dbReference type="KEGG" id="emo:DM558_10520"/>
<evidence type="ECO:0000259" key="2">
    <source>
        <dbReference type="PROSITE" id="PS51208"/>
    </source>
</evidence>
<dbReference type="AlphaFoldDB" id="A0A3S9XFG8"/>
<dbReference type="EMBL" id="CP029822">
    <property type="protein sequence ID" value="AZS51173.1"/>
    <property type="molecule type" value="Genomic_DNA"/>
</dbReference>
<reference evidence="4" key="1">
    <citation type="submission" date="2018-06" db="EMBL/GenBank/DDBJ databases">
        <title>Complete genome of Pseudomonas insecticola strain QZS01.</title>
        <authorList>
            <person name="Wang J."/>
            <person name="Su Q."/>
        </authorList>
    </citation>
    <scope>NUCLEOTIDE SEQUENCE [LARGE SCALE GENOMIC DNA]</scope>
    <source>
        <strain evidence="4">QZS01</strain>
    </source>
</reference>
<name>A0A3S9XFG8_9GAMM</name>
<dbReference type="InterPro" id="IPR005546">
    <property type="entry name" value="Autotransporte_beta"/>
</dbReference>
<keyword evidence="1" id="KW-0732">Signal</keyword>
<dbReference type="Proteomes" id="UP000273143">
    <property type="component" value="Chromosome"/>
</dbReference>
<dbReference type="RefSeq" id="WP_127163951.1">
    <property type="nucleotide sequence ID" value="NZ_CP029822.1"/>
</dbReference>
<gene>
    <name evidence="3" type="ORF">DM558_10520</name>
</gene>
<dbReference type="InterPro" id="IPR036709">
    <property type="entry name" value="Autotransporte_beta_dom_sf"/>
</dbReference>
<dbReference type="SUPFAM" id="SSF103515">
    <property type="entry name" value="Autotransporter"/>
    <property type="match status" value="1"/>
</dbReference>
<proteinExistence type="predicted"/>
<feature type="chain" id="PRO_5019240701" description="Autotransporter domain-containing protein" evidence="1">
    <location>
        <begin position="24"/>
        <end position="937"/>
    </location>
</feature>
<dbReference type="PROSITE" id="PS51208">
    <property type="entry name" value="AUTOTRANSPORTER"/>
    <property type="match status" value="1"/>
</dbReference>
<dbReference type="Pfam" id="PF03797">
    <property type="entry name" value="Autotransporter"/>
    <property type="match status" value="1"/>
</dbReference>
<keyword evidence="4" id="KW-1185">Reference proteome</keyword>